<dbReference type="EMBL" id="JACGCI010000024">
    <property type="protein sequence ID" value="KAF6756951.1"/>
    <property type="molecule type" value="Genomic_DNA"/>
</dbReference>
<dbReference type="Proteomes" id="UP000521943">
    <property type="component" value="Unassembled WGS sequence"/>
</dbReference>
<evidence type="ECO:0000313" key="3">
    <source>
        <dbReference type="Proteomes" id="UP000521943"/>
    </source>
</evidence>
<keyword evidence="3" id="KW-1185">Reference proteome</keyword>
<name>A0A8H6M9E9_9AGAR</name>
<feature type="non-terminal residue" evidence="2">
    <location>
        <position position="286"/>
    </location>
</feature>
<organism evidence="2 3">
    <name type="scientific">Ephemerocybe angulata</name>
    <dbReference type="NCBI Taxonomy" id="980116"/>
    <lineage>
        <taxon>Eukaryota</taxon>
        <taxon>Fungi</taxon>
        <taxon>Dikarya</taxon>
        <taxon>Basidiomycota</taxon>
        <taxon>Agaricomycotina</taxon>
        <taxon>Agaricomycetes</taxon>
        <taxon>Agaricomycetidae</taxon>
        <taxon>Agaricales</taxon>
        <taxon>Agaricineae</taxon>
        <taxon>Psathyrellaceae</taxon>
        <taxon>Ephemerocybe</taxon>
    </lineage>
</organism>
<accession>A0A8H6M9E9</accession>
<evidence type="ECO:0000259" key="1">
    <source>
        <dbReference type="Pfam" id="PF12937"/>
    </source>
</evidence>
<gene>
    <name evidence="2" type="ORF">DFP72DRAFT_963610</name>
</gene>
<protein>
    <recommendedName>
        <fullName evidence="1">F-box domain-containing protein</fullName>
    </recommendedName>
</protein>
<dbReference type="OrthoDB" id="3221235at2759"/>
<comment type="caution">
    <text evidence="2">The sequence shown here is derived from an EMBL/GenBank/DDBJ whole genome shotgun (WGS) entry which is preliminary data.</text>
</comment>
<dbReference type="AlphaFoldDB" id="A0A8H6M9E9"/>
<dbReference type="Gene3D" id="1.20.1280.50">
    <property type="match status" value="1"/>
</dbReference>
<evidence type="ECO:0000313" key="2">
    <source>
        <dbReference type="EMBL" id="KAF6756951.1"/>
    </source>
</evidence>
<proteinExistence type="predicted"/>
<sequence length="286" mass="32080">MSNPPAFDTSPFELWIGTNYSPTDRELAQLKAFLDKPYRQLASLDADLLSLLQKRDELNSTIHAHEAFLNPFRRIPNEVFLEIFKLSMPRNHNATMSLGQAPLVLIQVCRSWRDIAMSLPQLWSSLHIPFLDGSPEFARFHAARVTGWLARAKGRTLALSLWSDPSYNSPESTKILVEALAVYAPSVKSITMETSATVLDVLSTTIPPTTFTLLEAIILKRVGSVHDASRRRPGLIKIHDLDIWKAPKLNTIEWISVGANLHSLPVQWDQIKEISISNRALGQVPD</sequence>
<dbReference type="Pfam" id="PF12937">
    <property type="entry name" value="F-box-like"/>
    <property type="match status" value="1"/>
</dbReference>
<reference evidence="2 3" key="1">
    <citation type="submission" date="2020-07" db="EMBL/GenBank/DDBJ databases">
        <title>Comparative genomics of pyrophilous fungi reveals a link between fire events and developmental genes.</title>
        <authorList>
            <consortium name="DOE Joint Genome Institute"/>
            <person name="Steindorff A.S."/>
            <person name="Carver A."/>
            <person name="Calhoun S."/>
            <person name="Stillman K."/>
            <person name="Liu H."/>
            <person name="Lipzen A."/>
            <person name="Pangilinan J."/>
            <person name="Labutti K."/>
            <person name="Bruns T.D."/>
            <person name="Grigoriev I.V."/>
        </authorList>
    </citation>
    <scope>NUCLEOTIDE SEQUENCE [LARGE SCALE GENOMIC DNA]</scope>
    <source>
        <strain evidence="2 3">CBS 144469</strain>
    </source>
</reference>
<dbReference type="InterPro" id="IPR001810">
    <property type="entry name" value="F-box_dom"/>
</dbReference>
<feature type="domain" description="F-box" evidence="1">
    <location>
        <begin position="73"/>
        <end position="128"/>
    </location>
</feature>